<evidence type="ECO:0000256" key="5">
    <source>
        <dbReference type="ARBA" id="ARBA00022989"/>
    </source>
</evidence>
<dbReference type="EMBL" id="BEYU01000110">
    <property type="protein sequence ID" value="GBG31945.1"/>
    <property type="molecule type" value="Genomic_DNA"/>
</dbReference>
<feature type="compositionally biased region" description="Low complexity" evidence="7">
    <location>
        <begin position="731"/>
        <end position="744"/>
    </location>
</feature>
<feature type="compositionally biased region" description="Basic residues" evidence="7">
    <location>
        <begin position="63"/>
        <end position="76"/>
    </location>
</feature>
<dbReference type="GO" id="GO:0015379">
    <property type="term" value="F:potassium:chloride symporter activity"/>
    <property type="evidence" value="ECO:0007669"/>
    <property type="project" value="TreeGrafter"/>
</dbReference>
<keyword evidence="4 8" id="KW-0812">Transmembrane</keyword>
<comment type="similarity">
    <text evidence="2">Belongs to the SLC12A transporter family.</text>
</comment>
<feature type="compositionally biased region" description="Low complexity" evidence="7">
    <location>
        <begin position="28"/>
        <end position="62"/>
    </location>
</feature>
<feature type="region of interest" description="Disordered" evidence="7">
    <location>
        <begin position="724"/>
        <end position="747"/>
    </location>
</feature>
<feature type="domain" description="Amino acid permease/ SLC12A" evidence="9">
    <location>
        <begin position="93"/>
        <end position="574"/>
    </location>
</feature>
<dbReference type="GO" id="GO:0055075">
    <property type="term" value="P:potassium ion homeostasis"/>
    <property type="evidence" value="ECO:0007669"/>
    <property type="project" value="TreeGrafter"/>
</dbReference>
<evidence type="ECO:0000259" key="9">
    <source>
        <dbReference type="Pfam" id="PF00324"/>
    </source>
</evidence>
<feature type="transmembrane region" description="Helical" evidence="8">
    <location>
        <begin position="246"/>
        <end position="265"/>
    </location>
</feature>
<feature type="compositionally biased region" description="Polar residues" evidence="7">
    <location>
        <begin position="922"/>
        <end position="934"/>
    </location>
</feature>
<evidence type="ECO:0000313" key="11">
    <source>
        <dbReference type="Proteomes" id="UP000241890"/>
    </source>
</evidence>
<dbReference type="FunFam" id="1.20.1740.10:FF:000013">
    <property type="entry name" value="Solute carrier family 12 member"/>
    <property type="match status" value="1"/>
</dbReference>
<feature type="transmembrane region" description="Helical" evidence="8">
    <location>
        <begin position="121"/>
        <end position="146"/>
    </location>
</feature>
<feature type="region of interest" description="Disordered" evidence="7">
    <location>
        <begin position="900"/>
        <end position="939"/>
    </location>
</feature>
<dbReference type="GO" id="GO:0006884">
    <property type="term" value="P:cell volume homeostasis"/>
    <property type="evidence" value="ECO:0007669"/>
    <property type="project" value="TreeGrafter"/>
</dbReference>
<feature type="transmembrane region" description="Helical" evidence="8">
    <location>
        <begin position="491"/>
        <end position="512"/>
    </location>
</feature>
<protein>
    <submittedName>
        <fullName evidence="10">Solute carrier family 12 member 9</fullName>
    </submittedName>
</protein>
<feature type="transmembrane region" description="Helical" evidence="8">
    <location>
        <begin position="384"/>
        <end position="402"/>
    </location>
</feature>
<dbReference type="GO" id="GO:0016020">
    <property type="term" value="C:membrane"/>
    <property type="evidence" value="ECO:0007669"/>
    <property type="project" value="UniProtKB-SubCell"/>
</dbReference>
<evidence type="ECO:0000256" key="8">
    <source>
        <dbReference type="SAM" id="Phobius"/>
    </source>
</evidence>
<evidence type="ECO:0000313" key="10">
    <source>
        <dbReference type="EMBL" id="GBG31945.1"/>
    </source>
</evidence>
<evidence type="ECO:0000256" key="1">
    <source>
        <dbReference type="ARBA" id="ARBA00004141"/>
    </source>
</evidence>
<feature type="compositionally biased region" description="Acidic residues" evidence="7">
    <location>
        <begin position="901"/>
        <end position="913"/>
    </location>
</feature>
<sequence length="1176" mass="126215">MHQLTPLGSHEAPLLGAGASDAGFNSGSLTSTSGSGSGHSISNSNSNYNSSHHNGSNNSSSGPRRRGPASRARLRGIRSRSQYRANGLGTLEGVFFPCLSSILGAVLFVRMSWAVGEAGFFGVFVMLCAGTFVNVMTALSLAAISTNGTMKGGGAYFMISRSIGPELGVSVGVIFSLSLSVSTAFSLIAFAETFVNSFLCDEDAENCTTFVENRAHLSTLIASLTLLVLTAAASTVGTAMGKLTNLITGVMMASVVLGIASLLFVPGGEAKPSMSRFMENFWFNFSSPLPVPEPSTSTSNVDAGQSFLSVFVIIFPAFTGITAGAGSSGKLRDPAASIGPGTLRAIAFTVSLYLLLICVFALTLPRQTLKENRTIFKDECVVPGFIIVGILTCSLSSALGNIQGSARLLQSLARDGLLPLLAPFKQGSAREDEPQVALGLCWAVAQICLLYGRLDAIAALVTDCVLLVYIFLNLACFALRMTSAPNFRPRFAYFSWHTALAGALSALFIIFITSPQQGMLAFCMLAGLAYYVHVTAPVTPWGDVSQALIYHQVRKYLLRLDLRRSHPKFWRPSVLFLPRYPKGQFALLNFCNNLKKGGLYVVGNVLIARQPEKGVLAEMPDFALACERLKQLWVDFFAQTGAKAFHEVVLAPSLVSGMRSLLMSAGLGGLRPNTVCIQAFQSTSSSGPSPSSSAAASFSHTSAAAQHLGNNAIVDNTMAPSAQGATFSTNSDLPPTSSPRPLSSQYTSSISFSDTKASAMLDEINHLVDAFAEDAEAETDAEAKVNFCETLADILVLEKNLLVAEHFDRLDKNLIMECKRRRDAAGHRRSSRFPFRSSPASSLGLCFPGARAQDAHDEIEINNDVVHDGSALDIDIETNEEAQRAHPDDTVDVPYHLGESSELDEEAADDVNESDNGARVRTAQSFSFPSSLQGTPIREETLEDDELDRLTTIDLWSTDESDWNDPSGTLALQMQLAFGLHRCNIWEDHTKLRVIAACPSVTHARGSDEAKRSAFQAYETLRKLLRAIRVEAEILVLPAVGAALFEEHTALAEDDDFADVGNSSSAAINSAQNQLEDLGPVSSSHSALRRVRRNPRTHPLTELEHCAELNAMVQEHSGNKGCVVFLPLPRPPSHSRINTRNAAIYIENLRVLTQGLPPVVLACPGSNIDPIVTTEI</sequence>
<comment type="caution">
    <text evidence="10">The sequence shown here is derived from an EMBL/GenBank/DDBJ whole genome shotgun (WGS) entry which is preliminary data.</text>
</comment>
<dbReference type="PANTHER" id="PTHR11827:SF72">
    <property type="entry name" value="GH08340P"/>
    <property type="match status" value="1"/>
</dbReference>
<dbReference type="OrthoDB" id="2020542at2759"/>
<name>A0A2R5GMU8_9STRA</name>
<dbReference type="PANTHER" id="PTHR11827">
    <property type="entry name" value="SOLUTE CARRIER FAMILY 12, CATION COTRANSPORTERS"/>
    <property type="match status" value="1"/>
</dbReference>
<feature type="transmembrane region" description="Helical" evidence="8">
    <location>
        <begin position="167"/>
        <end position="191"/>
    </location>
</feature>
<feature type="transmembrane region" description="Helical" evidence="8">
    <location>
        <begin position="88"/>
        <end position="109"/>
    </location>
</feature>
<dbReference type="InterPro" id="IPR004841">
    <property type="entry name" value="AA-permease/SLC12A_dom"/>
</dbReference>
<dbReference type="GO" id="GO:0055064">
    <property type="term" value="P:chloride ion homeostasis"/>
    <property type="evidence" value="ECO:0007669"/>
    <property type="project" value="TreeGrafter"/>
</dbReference>
<evidence type="ECO:0000256" key="2">
    <source>
        <dbReference type="ARBA" id="ARBA00010593"/>
    </source>
</evidence>
<comment type="subcellular location">
    <subcellularLocation>
        <location evidence="1">Membrane</location>
        <topology evidence="1">Multi-pass membrane protein</topology>
    </subcellularLocation>
</comment>
<evidence type="ECO:0000256" key="3">
    <source>
        <dbReference type="ARBA" id="ARBA00022448"/>
    </source>
</evidence>
<organism evidence="10 11">
    <name type="scientific">Hondaea fermentalgiana</name>
    <dbReference type="NCBI Taxonomy" id="2315210"/>
    <lineage>
        <taxon>Eukaryota</taxon>
        <taxon>Sar</taxon>
        <taxon>Stramenopiles</taxon>
        <taxon>Bigyra</taxon>
        <taxon>Labyrinthulomycetes</taxon>
        <taxon>Thraustochytrida</taxon>
        <taxon>Thraustochytriidae</taxon>
        <taxon>Hondaea</taxon>
    </lineage>
</organism>
<keyword evidence="3" id="KW-0813">Transport</keyword>
<keyword evidence="6 8" id="KW-0472">Membrane</keyword>
<proteinExistence type="inferred from homology"/>
<reference evidence="10 11" key="1">
    <citation type="submission" date="2017-12" db="EMBL/GenBank/DDBJ databases">
        <title>Sequencing, de novo assembly and annotation of complete genome of a new Thraustochytrid species, strain FCC1311.</title>
        <authorList>
            <person name="Sedici K."/>
            <person name="Godart F."/>
            <person name="Aiese Cigliano R."/>
            <person name="Sanseverino W."/>
            <person name="Barakat M."/>
            <person name="Ortet P."/>
            <person name="Marechal E."/>
            <person name="Cagnac O."/>
            <person name="Amato A."/>
        </authorList>
    </citation>
    <scope>NUCLEOTIDE SEQUENCE [LARGE SCALE GENOMIC DNA]</scope>
</reference>
<evidence type="ECO:0000256" key="4">
    <source>
        <dbReference type="ARBA" id="ARBA00022692"/>
    </source>
</evidence>
<evidence type="ECO:0000256" key="7">
    <source>
        <dbReference type="SAM" id="MobiDB-lite"/>
    </source>
</evidence>
<feature type="region of interest" description="Disordered" evidence="7">
    <location>
        <begin position="28"/>
        <end position="76"/>
    </location>
</feature>
<dbReference type="Gene3D" id="1.20.1740.10">
    <property type="entry name" value="Amino acid/polyamine transporter I"/>
    <property type="match status" value="1"/>
</dbReference>
<dbReference type="Pfam" id="PF00324">
    <property type="entry name" value="AA_permease"/>
    <property type="match status" value="1"/>
</dbReference>
<feature type="transmembrane region" description="Helical" evidence="8">
    <location>
        <begin position="458"/>
        <end position="479"/>
    </location>
</feature>
<keyword evidence="11" id="KW-1185">Reference proteome</keyword>
<gene>
    <name evidence="10" type="ORF">FCC1311_081702</name>
</gene>
<dbReference type="InParanoid" id="A0A2R5GMU8"/>
<keyword evidence="5 8" id="KW-1133">Transmembrane helix</keyword>
<dbReference type="AlphaFoldDB" id="A0A2R5GMU8"/>
<dbReference type="InterPro" id="IPR004842">
    <property type="entry name" value="SLC12A_fam"/>
</dbReference>
<feature type="transmembrane region" description="Helical" evidence="8">
    <location>
        <begin position="306"/>
        <end position="325"/>
    </location>
</feature>
<accession>A0A2R5GMU8</accession>
<dbReference type="Proteomes" id="UP000241890">
    <property type="component" value="Unassembled WGS sequence"/>
</dbReference>
<feature type="transmembrane region" description="Helical" evidence="8">
    <location>
        <begin position="345"/>
        <end position="364"/>
    </location>
</feature>
<evidence type="ECO:0000256" key="6">
    <source>
        <dbReference type="ARBA" id="ARBA00023136"/>
    </source>
</evidence>